<dbReference type="SUPFAM" id="SSF57850">
    <property type="entry name" value="RING/U-box"/>
    <property type="match status" value="1"/>
</dbReference>
<dbReference type="Proteomes" id="UP000444721">
    <property type="component" value="Unassembled WGS sequence"/>
</dbReference>
<dbReference type="OrthoDB" id="128536at2759"/>
<reference evidence="2 3" key="1">
    <citation type="journal article" date="2019" name="Sci. Rep.">
        <title>Nanopore sequencing improves the draft genome of the human pathogenic amoeba Naegleria fowleri.</title>
        <authorList>
            <person name="Liechti N."/>
            <person name="Schurch N."/>
            <person name="Bruggmann R."/>
            <person name="Wittwer M."/>
        </authorList>
    </citation>
    <scope>NUCLEOTIDE SEQUENCE [LARGE SCALE GENOMIC DNA]</scope>
    <source>
        <strain evidence="2 3">ATCC 30894</strain>
    </source>
</reference>
<proteinExistence type="predicted"/>
<dbReference type="VEuPathDB" id="AmoebaDB:NfTy_058200"/>
<accession>A0A6A5BRB7</accession>
<dbReference type="Pfam" id="PF04564">
    <property type="entry name" value="U-box"/>
    <property type="match status" value="1"/>
</dbReference>
<dbReference type="EMBL" id="VFQX01000033">
    <property type="protein sequence ID" value="KAF0977666.1"/>
    <property type="molecule type" value="Genomic_DNA"/>
</dbReference>
<protein>
    <recommendedName>
        <fullName evidence="1">U-box domain-containing protein</fullName>
    </recommendedName>
</protein>
<dbReference type="OMA" id="ERANDHR"/>
<dbReference type="GeneID" id="68110206"/>
<keyword evidence="3" id="KW-1185">Reference proteome</keyword>
<name>A0A6A5BRB7_NAEFO</name>
<dbReference type="VEuPathDB" id="AmoebaDB:NF0119570"/>
<dbReference type="AlphaFoldDB" id="A0A6A5BRB7"/>
<evidence type="ECO:0000313" key="3">
    <source>
        <dbReference type="Proteomes" id="UP000444721"/>
    </source>
</evidence>
<dbReference type="GO" id="GO:0004842">
    <property type="term" value="F:ubiquitin-protein transferase activity"/>
    <property type="evidence" value="ECO:0007669"/>
    <property type="project" value="InterPro"/>
</dbReference>
<evidence type="ECO:0000259" key="1">
    <source>
        <dbReference type="Pfam" id="PF04564"/>
    </source>
</evidence>
<evidence type="ECO:0000313" key="2">
    <source>
        <dbReference type="EMBL" id="KAF0977666.1"/>
    </source>
</evidence>
<dbReference type="VEuPathDB" id="AmoebaDB:FDP41_002988"/>
<organism evidence="2 3">
    <name type="scientific">Naegleria fowleri</name>
    <name type="common">Brain eating amoeba</name>
    <dbReference type="NCBI Taxonomy" id="5763"/>
    <lineage>
        <taxon>Eukaryota</taxon>
        <taxon>Discoba</taxon>
        <taxon>Heterolobosea</taxon>
        <taxon>Tetramitia</taxon>
        <taxon>Eutetramitia</taxon>
        <taxon>Vahlkampfiidae</taxon>
        <taxon>Naegleria</taxon>
    </lineage>
</organism>
<dbReference type="Gene3D" id="3.30.40.10">
    <property type="entry name" value="Zinc/RING finger domain, C3HC4 (zinc finger)"/>
    <property type="match status" value="1"/>
</dbReference>
<dbReference type="RefSeq" id="XP_044562379.1">
    <property type="nucleotide sequence ID" value="XM_044706241.1"/>
</dbReference>
<gene>
    <name evidence="2" type="ORF">FDP41_002988</name>
</gene>
<dbReference type="InterPro" id="IPR013083">
    <property type="entry name" value="Znf_RING/FYVE/PHD"/>
</dbReference>
<feature type="domain" description="U-box" evidence="1">
    <location>
        <begin position="514"/>
        <end position="561"/>
    </location>
</feature>
<dbReference type="GO" id="GO:0016567">
    <property type="term" value="P:protein ubiquitination"/>
    <property type="evidence" value="ECO:0007669"/>
    <property type="project" value="InterPro"/>
</dbReference>
<sequence>MFVYALTEDDSELVSSFSLLRSILDEKILKSPWPSSFKLNDAILIENVNSTHKKKKTKDKVFPIVFQPAKHVVWEINLSESWTPMVKKEKKVPITDVKQVLLMQEKAASSSSLQIHVSSSSDSISKSLVTIPAASTSENPKEPEHITTNIEVDFTLWPQDYCLQGVVSFGKAIRLFSNFSIQKNELTFLISKQNLTNLGDQNSIPELTVRNSKKITLKKERISQAWMIHEEGAFGFSYDGGVSGIVSSLFFDSSFSFIVFNAPIQKPVVTLFQNVLQTTSFDKNLIKQGVLTPQQLKEFMQSQKLSIHTTNVELATSQRNDKSTRLNLKNISSSNVTNHINTSDKVDNNSNTTISSSVIIDPLHITHDSASFHSPKKKAANAKEATYNKGKRISNNSTILNEHDFDVVEDQLSQTSACYDEYDQSVPTEPNVKKRKLENEDATNALSQLPEVDNEKVQILKRLHQYQILSNEEYLQKVILIDAVERYKNGDSALMKDIIEKKKDFLADFSSFPQFICPLTRTLAKDPVLGDDGRIYDKEALIDLLTKNCTQPSTERANDHRVTKISIIQSATKEVYQILDSKLQVIFEFLQHVISEMSIFDMALLPLLTIFIRMDYHQKYTLKAHYLKFKIIEANISLFRSNEQNATDFSLKALQDCMGKIITLETEKSNMIPLLIFALKEKFPKDVFDCFSLSLYIACEFQPELMYRQLVQAKSEFLYNNILSAVYAVAQLRSSRFYLN</sequence>
<comment type="caution">
    <text evidence="2">The sequence shown here is derived from an EMBL/GenBank/DDBJ whole genome shotgun (WGS) entry which is preliminary data.</text>
</comment>
<dbReference type="InterPro" id="IPR003613">
    <property type="entry name" value="Ubox_domain"/>
</dbReference>